<reference evidence="1" key="1">
    <citation type="submission" date="2021-02" db="EMBL/GenBank/DDBJ databases">
        <authorList>
            <person name="Nowell W R."/>
        </authorList>
    </citation>
    <scope>NUCLEOTIDE SEQUENCE</scope>
</reference>
<evidence type="ECO:0000313" key="2">
    <source>
        <dbReference type="EMBL" id="CAF4196507.1"/>
    </source>
</evidence>
<evidence type="ECO:0000313" key="3">
    <source>
        <dbReference type="Proteomes" id="UP000677228"/>
    </source>
</evidence>
<sequence length="160" mass="18286">MDSHISNLGVHANQRTHGPWNCSVPDVNQVKSVFQSVSDCTLEQMLQSFFSYYSSLDSAKYSVSVWSGVNSEGQQQPLSGPILLVQDPFEHSHNLSSHVSASNWLKFQQECQSAVQILTDYNRKRLNKAWGWCLLFTRKTLPESNFKKKKNQTNDDEMKE</sequence>
<dbReference type="EMBL" id="CAJOBA010047039">
    <property type="protein sequence ID" value="CAF4196507.1"/>
    <property type="molecule type" value="Genomic_DNA"/>
</dbReference>
<gene>
    <name evidence="1" type="ORF">OVA965_LOCUS32467</name>
    <name evidence="2" type="ORF">TMI583_LOCUS33322</name>
</gene>
<evidence type="ECO:0000313" key="1">
    <source>
        <dbReference type="EMBL" id="CAF1388720.1"/>
    </source>
</evidence>
<protein>
    <recommendedName>
        <fullName evidence="4">PAP-associated domain-containing protein</fullName>
    </recommendedName>
</protein>
<dbReference type="EMBL" id="CAJNOK010025338">
    <property type="protein sequence ID" value="CAF1388720.1"/>
    <property type="molecule type" value="Genomic_DNA"/>
</dbReference>
<dbReference type="GO" id="GO:0016779">
    <property type="term" value="F:nucleotidyltransferase activity"/>
    <property type="evidence" value="ECO:0007669"/>
    <property type="project" value="TreeGrafter"/>
</dbReference>
<dbReference type="PANTHER" id="PTHR12271">
    <property type="entry name" value="POLY A POLYMERASE CID PAP -RELATED"/>
    <property type="match status" value="1"/>
</dbReference>
<organism evidence="1 3">
    <name type="scientific">Didymodactylos carnosus</name>
    <dbReference type="NCBI Taxonomy" id="1234261"/>
    <lineage>
        <taxon>Eukaryota</taxon>
        <taxon>Metazoa</taxon>
        <taxon>Spiralia</taxon>
        <taxon>Gnathifera</taxon>
        <taxon>Rotifera</taxon>
        <taxon>Eurotatoria</taxon>
        <taxon>Bdelloidea</taxon>
        <taxon>Philodinida</taxon>
        <taxon>Philodinidae</taxon>
        <taxon>Didymodactylos</taxon>
    </lineage>
</organism>
<name>A0A8S2F9A3_9BILA</name>
<dbReference type="AlphaFoldDB" id="A0A8S2F9A3"/>
<proteinExistence type="predicted"/>
<comment type="caution">
    <text evidence="1">The sequence shown here is derived from an EMBL/GenBank/DDBJ whole genome shotgun (WGS) entry which is preliminary data.</text>
</comment>
<dbReference type="SUPFAM" id="SSF81631">
    <property type="entry name" value="PAP/OAS1 substrate-binding domain"/>
    <property type="match status" value="1"/>
</dbReference>
<dbReference type="Gene3D" id="1.10.1410.10">
    <property type="match status" value="1"/>
</dbReference>
<dbReference type="PANTHER" id="PTHR12271:SF40">
    <property type="entry name" value="POLY(A) RNA POLYMERASE GLD2"/>
    <property type="match status" value="1"/>
</dbReference>
<dbReference type="GO" id="GO:0031123">
    <property type="term" value="P:RNA 3'-end processing"/>
    <property type="evidence" value="ECO:0007669"/>
    <property type="project" value="TreeGrafter"/>
</dbReference>
<evidence type="ECO:0008006" key="4">
    <source>
        <dbReference type="Google" id="ProtNLM"/>
    </source>
</evidence>
<dbReference type="Proteomes" id="UP000682733">
    <property type="component" value="Unassembled WGS sequence"/>
</dbReference>
<accession>A0A8S2F9A3</accession>
<dbReference type="Proteomes" id="UP000677228">
    <property type="component" value="Unassembled WGS sequence"/>
</dbReference>